<name>A0A7C5LC71_CALS0</name>
<protein>
    <submittedName>
        <fullName evidence="2">Uncharacterized protein</fullName>
    </submittedName>
</protein>
<keyword evidence="1" id="KW-0812">Transmembrane</keyword>
<evidence type="ECO:0000313" key="2">
    <source>
        <dbReference type="EMBL" id="HHK68179.1"/>
    </source>
</evidence>
<organism evidence="2">
    <name type="scientific">Caldiarchaeum subterraneum</name>
    <dbReference type="NCBI Taxonomy" id="311458"/>
    <lineage>
        <taxon>Archaea</taxon>
        <taxon>Nitrososphaerota</taxon>
        <taxon>Candidatus Caldarchaeales</taxon>
        <taxon>Candidatus Caldarchaeaceae</taxon>
        <taxon>Candidatus Caldarchaeum</taxon>
    </lineage>
</organism>
<feature type="transmembrane region" description="Helical" evidence="1">
    <location>
        <begin position="12"/>
        <end position="45"/>
    </location>
</feature>
<reference evidence="2" key="1">
    <citation type="journal article" date="2020" name="mSystems">
        <title>Genome- and Community-Level Interaction Insights into Carbon Utilization and Element Cycling Functions of Hydrothermarchaeota in Hydrothermal Sediment.</title>
        <authorList>
            <person name="Zhou Z."/>
            <person name="Liu Y."/>
            <person name="Xu W."/>
            <person name="Pan J."/>
            <person name="Luo Z.H."/>
            <person name="Li M."/>
        </authorList>
    </citation>
    <scope>NUCLEOTIDE SEQUENCE [LARGE SCALE GENOMIC DNA]</scope>
    <source>
        <strain evidence="2">SpSt-1056</strain>
    </source>
</reference>
<proteinExistence type="predicted"/>
<gene>
    <name evidence="2" type="ORF">ENM11_03360</name>
</gene>
<evidence type="ECO:0000256" key="1">
    <source>
        <dbReference type="SAM" id="Phobius"/>
    </source>
</evidence>
<dbReference type="AlphaFoldDB" id="A0A7C5LC71"/>
<comment type="caution">
    <text evidence="2">The sequence shown here is derived from an EMBL/GenBank/DDBJ whole genome shotgun (WGS) entry which is preliminary data.</text>
</comment>
<sequence>MSRSPLLFSGSLVFLFGVFMTVAGLPFSYIFVFSGLIMVGLGFFLKPPQSVEPDAGKKFCWYCYEQIPVDAGICPYCKLKQ</sequence>
<dbReference type="EMBL" id="DRWN01000026">
    <property type="protein sequence ID" value="HHK68179.1"/>
    <property type="molecule type" value="Genomic_DNA"/>
</dbReference>
<keyword evidence="1" id="KW-1133">Transmembrane helix</keyword>
<keyword evidence="1" id="KW-0472">Membrane</keyword>
<accession>A0A7C5LC71</accession>